<gene>
    <name evidence="3" type="ORF">LSINAPIS_LOCUS9115</name>
</gene>
<proteinExistence type="inferred from homology"/>
<dbReference type="AlphaFoldDB" id="A0A5E4QI14"/>
<dbReference type="PRINTS" id="PR00484">
    <property type="entry name" value="PBPGOBP"/>
</dbReference>
<evidence type="ECO:0000313" key="3">
    <source>
        <dbReference type="EMBL" id="VVC97940.1"/>
    </source>
</evidence>
<dbReference type="InterPro" id="IPR006072">
    <property type="entry name" value="Odorant/phero-bd_Lep"/>
</dbReference>
<reference evidence="3 4" key="1">
    <citation type="submission" date="2017-07" db="EMBL/GenBank/DDBJ databases">
        <authorList>
            <person name="Talla V."/>
            <person name="Backstrom N."/>
        </authorList>
    </citation>
    <scope>NUCLEOTIDE SEQUENCE [LARGE SCALE GENOMIC DNA]</scope>
</reference>
<sequence>METMFAMSYSFGTKLFECLDKSPYPNDLSSDILNYWKEGYRLQHMSTGCLFVCALVTLELMRLYNCVIMTTKLQRIIEDGED</sequence>
<keyword evidence="2" id="KW-0813">Transport</keyword>
<keyword evidence="4" id="KW-1185">Reference proteome</keyword>
<evidence type="ECO:0000256" key="2">
    <source>
        <dbReference type="ARBA" id="ARBA00022448"/>
    </source>
</evidence>
<dbReference type="Gene3D" id="1.10.238.20">
    <property type="entry name" value="Pheromone/general odorant binding protein domain"/>
    <property type="match status" value="1"/>
</dbReference>
<dbReference type="EMBL" id="FZQP02003333">
    <property type="protein sequence ID" value="VVC97940.1"/>
    <property type="molecule type" value="Genomic_DNA"/>
</dbReference>
<dbReference type="Proteomes" id="UP000324832">
    <property type="component" value="Unassembled WGS sequence"/>
</dbReference>
<comment type="similarity">
    <text evidence="1">Belongs to the PBP/GOBP family.</text>
</comment>
<dbReference type="InterPro" id="IPR036728">
    <property type="entry name" value="PBP_GOBP_sf"/>
</dbReference>
<dbReference type="SUPFAM" id="SSF47565">
    <property type="entry name" value="Insect pheromone/odorant-binding proteins"/>
    <property type="match status" value="1"/>
</dbReference>
<evidence type="ECO:0000313" key="4">
    <source>
        <dbReference type="Proteomes" id="UP000324832"/>
    </source>
</evidence>
<organism evidence="3 4">
    <name type="scientific">Leptidea sinapis</name>
    <dbReference type="NCBI Taxonomy" id="189913"/>
    <lineage>
        <taxon>Eukaryota</taxon>
        <taxon>Metazoa</taxon>
        <taxon>Ecdysozoa</taxon>
        <taxon>Arthropoda</taxon>
        <taxon>Hexapoda</taxon>
        <taxon>Insecta</taxon>
        <taxon>Pterygota</taxon>
        <taxon>Neoptera</taxon>
        <taxon>Endopterygota</taxon>
        <taxon>Lepidoptera</taxon>
        <taxon>Glossata</taxon>
        <taxon>Ditrysia</taxon>
        <taxon>Papilionoidea</taxon>
        <taxon>Pieridae</taxon>
        <taxon>Dismorphiinae</taxon>
        <taxon>Leptidea</taxon>
    </lineage>
</organism>
<evidence type="ECO:0000256" key="1">
    <source>
        <dbReference type="ARBA" id="ARBA00008098"/>
    </source>
</evidence>
<accession>A0A5E4QI14</accession>
<dbReference type="GO" id="GO:0005549">
    <property type="term" value="F:odorant binding"/>
    <property type="evidence" value="ECO:0007669"/>
    <property type="project" value="InterPro"/>
</dbReference>
<name>A0A5E4QI14_9NEOP</name>
<protein>
    <submittedName>
        <fullName evidence="3">Uncharacterized protein</fullName>
    </submittedName>
</protein>